<sequence length="130" mass="14965">MSTRSRTRELRRYTGLPFLIDFLRTRELVLPSPVTWDDRNDSYYLEQYAKQAGLSATFALCLTEAPETYHHWRVFSSGASGVCISFKTEPFMAAVGGVSGLRAESVEYRTIDDLRRRKPTLSELPFLKRH</sequence>
<feature type="non-terminal residue" evidence="1">
    <location>
        <position position="130"/>
    </location>
</feature>
<proteinExistence type="predicted"/>
<protein>
    <submittedName>
        <fullName evidence="1">DUF2971 domain-containing protein</fullName>
    </submittedName>
</protein>
<name>A0A956NIQ4_UNCEI</name>
<dbReference type="AlphaFoldDB" id="A0A956NIQ4"/>
<comment type="caution">
    <text evidence="1">The sequence shown here is derived from an EMBL/GenBank/DDBJ whole genome shotgun (WGS) entry which is preliminary data.</text>
</comment>
<evidence type="ECO:0000313" key="2">
    <source>
        <dbReference type="Proteomes" id="UP000739538"/>
    </source>
</evidence>
<organism evidence="1 2">
    <name type="scientific">Eiseniibacteriota bacterium</name>
    <dbReference type="NCBI Taxonomy" id="2212470"/>
    <lineage>
        <taxon>Bacteria</taxon>
        <taxon>Candidatus Eiseniibacteriota</taxon>
    </lineage>
</organism>
<reference evidence="1" key="2">
    <citation type="journal article" date="2021" name="Microbiome">
        <title>Successional dynamics and alternative stable states in a saline activated sludge microbial community over 9 years.</title>
        <authorList>
            <person name="Wang Y."/>
            <person name="Ye J."/>
            <person name="Ju F."/>
            <person name="Liu L."/>
            <person name="Boyd J.A."/>
            <person name="Deng Y."/>
            <person name="Parks D.H."/>
            <person name="Jiang X."/>
            <person name="Yin X."/>
            <person name="Woodcroft B.J."/>
            <person name="Tyson G.W."/>
            <person name="Hugenholtz P."/>
            <person name="Polz M.F."/>
            <person name="Zhang T."/>
        </authorList>
    </citation>
    <scope>NUCLEOTIDE SEQUENCE</scope>
    <source>
        <strain evidence="1">HKST-UBA02</strain>
    </source>
</reference>
<evidence type="ECO:0000313" key="1">
    <source>
        <dbReference type="EMBL" id="MCA9759506.1"/>
    </source>
</evidence>
<gene>
    <name evidence="1" type="ORF">KDA27_27170</name>
</gene>
<reference evidence="1" key="1">
    <citation type="submission" date="2020-04" db="EMBL/GenBank/DDBJ databases">
        <authorList>
            <person name="Zhang T."/>
        </authorList>
    </citation>
    <scope>NUCLEOTIDE SEQUENCE</scope>
    <source>
        <strain evidence="1">HKST-UBA02</strain>
    </source>
</reference>
<dbReference type="Proteomes" id="UP000739538">
    <property type="component" value="Unassembled WGS sequence"/>
</dbReference>
<dbReference type="EMBL" id="JAGQHS010000369">
    <property type="protein sequence ID" value="MCA9759506.1"/>
    <property type="molecule type" value="Genomic_DNA"/>
</dbReference>
<accession>A0A956NIQ4</accession>